<comment type="caution">
    <text evidence="2">The sequence shown here is derived from an EMBL/GenBank/DDBJ whole genome shotgun (WGS) entry which is preliminary data.</text>
</comment>
<gene>
    <name evidence="2" type="ORF">ACFQ2K_45670</name>
</gene>
<proteinExistence type="predicted"/>
<keyword evidence="3" id="KW-1185">Reference proteome</keyword>
<name>A0ABW2X4U7_9ACTN</name>
<organism evidence="2 3">
    <name type="scientific">Streptomyces sanglieri</name>
    <dbReference type="NCBI Taxonomy" id="193460"/>
    <lineage>
        <taxon>Bacteria</taxon>
        <taxon>Bacillati</taxon>
        <taxon>Actinomycetota</taxon>
        <taxon>Actinomycetes</taxon>
        <taxon>Kitasatosporales</taxon>
        <taxon>Streptomycetaceae</taxon>
        <taxon>Streptomyces</taxon>
    </lineage>
</organism>
<dbReference type="InterPro" id="IPR032710">
    <property type="entry name" value="NTF2-like_dom_sf"/>
</dbReference>
<evidence type="ECO:0000259" key="1">
    <source>
        <dbReference type="Pfam" id="PF12680"/>
    </source>
</evidence>
<feature type="domain" description="SnoaL-like" evidence="1">
    <location>
        <begin position="12"/>
        <end position="110"/>
    </location>
</feature>
<dbReference type="SUPFAM" id="SSF54427">
    <property type="entry name" value="NTF2-like"/>
    <property type="match status" value="1"/>
</dbReference>
<evidence type="ECO:0000313" key="2">
    <source>
        <dbReference type="EMBL" id="MFD0628832.1"/>
    </source>
</evidence>
<protein>
    <submittedName>
        <fullName evidence="2">Nuclear transport factor 2 family protein</fullName>
    </submittedName>
</protein>
<dbReference type="InterPro" id="IPR037401">
    <property type="entry name" value="SnoaL-like"/>
</dbReference>
<accession>A0ABW2X4U7</accession>
<dbReference type="Gene3D" id="3.10.450.50">
    <property type="match status" value="1"/>
</dbReference>
<dbReference type="Proteomes" id="UP001596915">
    <property type="component" value="Unassembled WGS sequence"/>
</dbReference>
<reference evidence="3" key="1">
    <citation type="journal article" date="2019" name="Int. J. Syst. Evol. Microbiol.">
        <title>The Global Catalogue of Microorganisms (GCM) 10K type strain sequencing project: providing services to taxonomists for standard genome sequencing and annotation.</title>
        <authorList>
            <consortium name="The Broad Institute Genomics Platform"/>
            <consortium name="The Broad Institute Genome Sequencing Center for Infectious Disease"/>
            <person name="Wu L."/>
            <person name="Ma J."/>
        </authorList>
    </citation>
    <scope>NUCLEOTIDE SEQUENCE [LARGE SCALE GENOMIC DNA]</scope>
    <source>
        <strain evidence="3">JCM 12607</strain>
    </source>
</reference>
<dbReference type="EMBL" id="JBHTGL010000008">
    <property type="protein sequence ID" value="MFD0628832.1"/>
    <property type="molecule type" value="Genomic_DNA"/>
</dbReference>
<evidence type="ECO:0000313" key="3">
    <source>
        <dbReference type="Proteomes" id="UP001596915"/>
    </source>
</evidence>
<sequence length="124" mass="13776">MGQDIGEQAISFLRCLEAHDFTGCRAMCTGGATVWQNDGQGARTIDATLQRFEAFAADVDTLRYDVIRQFRNTNEVLQQQVLHLSAADGSESKVHAAVCFRFEDDGLIDRIEEYIYEVPTAGTP</sequence>
<dbReference type="Pfam" id="PF12680">
    <property type="entry name" value="SnoaL_2"/>
    <property type="match status" value="1"/>
</dbReference>